<comment type="subcellular location">
    <subcellularLocation>
        <location evidence="9">Cell membrane</location>
        <topology evidence="9">Multi-pass membrane protein</topology>
    </subcellularLocation>
    <subcellularLocation>
        <location evidence="1">Membrane</location>
        <topology evidence="1">Multi-pass membrane protein</topology>
    </subcellularLocation>
</comment>
<organism evidence="11 12">
    <name type="scientific">Apteryx mantelli</name>
    <name type="common">North Island brown kiwi</name>
    <dbReference type="NCBI Taxonomy" id="2696672"/>
    <lineage>
        <taxon>Eukaryota</taxon>
        <taxon>Metazoa</taxon>
        <taxon>Chordata</taxon>
        <taxon>Craniata</taxon>
        <taxon>Vertebrata</taxon>
        <taxon>Euteleostomi</taxon>
        <taxon>Archelosauria</taxon>
        <taxon>Archosauria</taxon>
        <taxon>Dinosauria</taxon>
        <taxon>Saurischia</taxon>
        <taxon>Theropoda</taxon>
        <taxon>Coelurosauria</taxon>
        <taxon>Aves</taxon>
        <taxon>Palaeognathae</taxon>
        <taxon>Apterygiformes</taxon>
        <taxon>Apterygidae</taxon>
        <taxon>Apteryx</taxon>
    </lineage>
</organism>
<evidence type="ECO:0000313" key="11">
    <source>
        <dbReference type="Proteomes" id="UP001652627"/>
    </source>
</evidence>
<feature type="transmembrane region" description="Helical" evidence="9">
    <location>
        <begin position="244"/>
        <end position="263"/>
    </location>
</feature>
<evidence type="ECO:0000256" key="7">
    <source>
        <dbReference type="ARBA" id="ARBA00023224"/>
    </source>
</evidence>
<keyword evidence="4 9" id="KW-0552">Olfaction</keyword>
<dbReference type="SMART" id="SM01381">
    <property type="entry name" value="7TM_GPCR_Srsx"/>
    <property type="match status" value="1"/>
</dbReference>
<dbReference type="InterPro" id="IPR000725">
    <property type="entry name" value="Olfact_rcpt"/>
</dbReference>
<reference evidence="12" key="2">
    <citation type="submission" date="2025-08" db="UniProtKB">
        <authorList>
            <consortium name="RefSeq"/>
        </authorList>
    </citation>
    <scope>IDENTIFICATION</scope>
    <source>
        <tissue evidence="12">Blood</tissue>
    </source>
</reference>
<dbReference type="Gene3D" id="1.20.1070.10">
    <property type="entry name" value="Rhodopsin 7-helix transmembrane proteins"/>
    <property type="match status" value="1"/>
</dbReference>
<keyword evidence="6 9" id="KW-0472">Membrane</keyword>
<dbReference type="RefSeq" id="XP_067145592.1">
    <property type="nucleotide sequence ID" value="XM_067289491.1"/>
</dbReference>
<protein>
    <recommendedName>
        <fullName evidence="9">Olfactory receptor</fullName>
    </recommendedName>
</protein>
<feature type="transmembrane region" description="Helical" evidence="9">
    <location>
        <begin position="25"/>
        <end position="49"/>
    </location>
</feature>
<dbReference type="CDD" id="cd15221">
    <property type="entry name" value="7tmA_OR52B-like"/>
    <property type="match status" value="1"/>
</dbReference>
<comment type="similarity">
    <text evidence="8">Belongs to the G-protein coupled receptor 1 family.</text>
</comment>
<keyword evidence="3 8" id="KW-0812">Transmembrane</keyword>
<reference evidence="11" key="1">
    <citation type="submission" date="2025-05" db="UniProtKB">
        <authorList>
            <consortium name="RefSeq"/>
        </authorList>
    </citation>
    <scope>NUCLEOTIDE SEQUENCE [LARGE SCALE GENOMIC DNA]</scope>
</reference>
<keyword evidence="2 9" id="KW-0716">Sensory transduction</keyword>
<evidence type="ECO:0000313" key="12">
    <source>
        <dbReference type="RefSeq" id="XP_067145592.1"/>
    </source>
</evidence>
<proteinExistence type="inferred from homology"/>
<dbReference type="InterPro" id="IPR017452">
    <property type="entry name" value="GPCR_Rhodpsn_7TM"/>
</dbReference>
<dbReference type="GeneID" id="136991014"/>
<keyword evidence="11" id="KW-1185">Reference proteome</keyword>
<evidence type="ECO:0000256" key="6">
    <source>
        <dbReference type="ARBA" id="ARBA00023136"/>
    </source>
</evidence>
<evidence type="ECO:0000256" key="4">
    <source>
        <dbReference type="ARBA" id="ARBA00022725"/>
    </source>
</evidence>
<evidence type="ECO:0000256" key="1">
    <source>
        <dbReference type="ARBA" id="ARBA00004141"/>
    </source>
</evidence>
<evidence type="ECO:0000256" key="9">
    <source>
        <dbReference type="RuleBase" id="RU363047"/>
    </source>
</evidence>
<keyword evidence="8" id="KW-0297">G-protein coupled receptor</keyword>
<dbReference type="PRINTS" id="PR00237">
    <property type="entry name" value="GPCRRHODOPSN"/>
</dbReference>
<gene>
    <name evidence="12" type="primary">LOC136991014</name>
</gene>
<feature type="transmembrane region" description="Helical" evidence="9">
    <location>
        <begin position="142"/>
        <end position="166"/>
    </location>
</feature>
<keyword evidence="9" id="KW-1003">Cell membrane</keyword>
<feature type="transmembrane region" description="Helical" evidence="9">
    <location>
        <begin position="275"/>
        <end position="295"/>
    </location>
</feature>
<dbReference type="PANTHER" id="PTHR26450:SF32">
    <property type="entry name" value="OLFACTORY RECEPTOR 52B6"/>
    <property type="match status" value="1"/>
</dbReference>
<keyword evidence="7 8" id="KW-0807">Transducer</keyword>
<dbReference type="InterPro" id="IPR050402">
    <property type="entry name" value="OR51/52/56-like"/>
</dbReference>
<accession>A0ABM4DYQ2</accession>
<feature type="domain" description="G-protein coupled receptors family 1 profile" evidence="10">
    <location>
        <begin position="43"/>
        <end position="295"/>
    </location>
</feature>
<evidence type="ECO:0000256" key="8">
    <source>
        <dbReference type="RuleBase" id="RU000688"/>
    </source>
</evidence>
<keyword evidence="8" id="KW-0675">Receptor</keyword>
<dbReference type="PANTHER" id="PTHR26450">
    <property type="entry name" value="OLFACTORY RECEPTOR 56B1-RELATED"/>
    <property type="match status" value="1"/>
</dbReference>
<evidence type="ECO:0000259" key="10">
    <source>
        <dbReference type="PROSITE" id="PS50262"/>
    </source>
</evidence>
<name>A0ABM4DYQ2_9AVES</name>
<feature type="transmembrane region" description="Helical" evidence="9">
    <location>
        <begin position="94"/>
        <end position="122"/>
    </location>
</feature>
<dbReference type="PROSITE" id="PS00237">
    <property type="entry name" value="G_PROTEIN_RECEP_F1_1"/>
    <property type="match status" value="1"/>
</dbReference>
<dbReference type="PROSITE" id="PS50262">
    <property type="entry name" value="G_PROTEIN_RECEP_F1_2"/>
    <property type="match status" value="1"/>
</dbReference>
<evidence type="ECO:0000256" key="5">
    <source>
        <dbReference type="ARBA" id="ARBA00022989"/>
    </source>
</evidence>
<dbReference type="InterPro" id="IPR000276">
    <property type="entry name" value="GPCR_Rhodpsn"/>
</dbReference>
<keyword evidence="5 9" id="KW-1133">Transmembrane helix</keyword>
<dbReference type="Pfam" id="PF13853">
    <property type="entry name" value="7tm_4"/>
    <property type="match status" value="1"/>
</dbReference>
<dbReference type="Proteomes" id="UP001652627">
    <property type="component" value="Chromosome 1"/>
</dbReference>
<feature type="transmembrane region" description="Helical" evidence="9">
    <location>
        <begin position="198"/>
        <end position="223"/>
    </location>
</feature>
<sequence length="358" mass="40031">MADVNHTAFRPGTFLLVGIPGLEKFHLWISLPFFSMYIFALLGNLVLLFTIVREQSLHKPMYLFLSALTLADLLLSTTTVPRMLAIFWFRVRDISFGACLAQMFLGHFIFIAESGILVGMAFDRYVAICNPLRYVTLLTHSVIWRIELAAVVRSFCIVLPALFLLLRLSYCRNRVIPHSYCEHMGVARLACTSIKVNIVYGLTAILLSLGIDVVLIAVSYGLILRAVFQLPSAGARRKAMSTCGSHLCIILLFYVPAFFSFFTHRFGGHSIPRHVHILLACLYVVVPPMLNPVIYGMNNKQIHETVIEMLLLQKGLEAKLGCSISEGLQVSRPVTCFYPGKCWTIYALMGPPVVAPTE</sequence>
<feature type="transmembrane region" description="Helical" evidence="9">
    <location>
        <begin position="61"/>
        <end position="88"/>
    </location>
</feature>
<evidence type="ECO:0000256" key="2">
    <source>
        <dbReference type="ARBA" id="ARBA00022606"/>
    </source>
</evidence>
<dbReference type="PRINTS" id="PR00245">
    <property type="entry name" value="OLFACTORYR"/>
</dbReference>
<dbReference type="SUPFAM" id="SSF81321">
    <property type="entry name" value="Family A G protein-coupled receptor-like"/>
    <property type="match status" value="1"/>
</dbReference>
<evidence type="ECO:0000256" key="3">
    <source>
        <dbReference type="ARBA" id="ARBA00022692"/>
    </source>
</evidence>